<evidence type="ECO:0000313" key="2">
    <source>
        <dbReference type="Proteomes" id="UP000001353"/>
    </source>
</evidence>
<dbReference type="KEGG" id="rli:RLO149_c042670"/>
<dbReference type="AlphaFoldDB" id="F7ZHD5"/>
<organism evidence="1 2">
    <name type="scientific">Roseobacter litoralis (strain ATCC 49566 / DSM 6996 / JCM 21268 / NBRC 15278 / OCh 149)</name>
    <dbReference type="NCBI Taxonomy" id="391595"/>
    <lineage>
        <taxon>Bacteria</taxon>
        <taxon>Pseudomonadati</taxon>
        <taxon>Pseudomonadota</taxon>
        <taxon>Alphaproteobacteria</taxon>
        <taxon>Rhodobacterales</taxon>
        <taxon>Roseobacteraceae</taxon>
        <taxon>Roseobacter</taxon>
    </lineage>
</organism>
<dbReference type="HOGENOM" id="CLU_2755358_0_0_5"/>
<dbReference type="Proteomes" id="UP000001353">
    <property type="component" value="Chromosome"/>
</dbReference>
<keyword evidence="2" id="KW-1185">Reference proteome</keyword>
<evidence type="ECO:0000313" key="1">
    <source>
        <dbReference type="EMBL" id="AEI96163.1"/>
    </source>
</evidence>
<name>F7ZHD5_ROSLO</name>
<proteinExistence type="predicted"/>
<protein>
    <submittedName>
        <fullName evidence="1">Uncharacterized protein</fullName>
    </submittedName>
</protein>
<dbReference type="STRING" id="391595.RLO149_c042670"/>
<sequence>MSECLATYLHLLTTLVLDPVRPFCLGQSVGCDQNNAHIVLAHHASSDKTQKAVCLTGPDHRKGNTPGVSV</sequence>
<dbReference type="EMBL" id="CP002623">
    <property type="protein sequence ID" value="AEI96163.1"/>
    <property type="molecule type" value="Genomic_DNA"/>
</dbReference>
<accession>F7ZHD5</accession>
<reference evidence="1 2" key="1">
    <citation type="journal article" date="2011" name="BMC Genomics">
        <title>Comparative genome analysis and genome-guided physiological analysis of Roseobacter litoralis.</title>
        <authorList>
            <person name="Kalhoefer D."/>
            <person name="Thole S."/>
            <person name="Voget S."/>
            <person name="Lehmann R."/>
            <person name="Liesegang H."/>
            <person name="Wollher A."/>
            <person name="Daniel R."/>
            <person name="Simon M."/>
            <person name="Brinkhoff T."/>
        </authorList>
    </citation>
    <scope>NUCLEOTIDE SEQUENCE [LARGE SCALE GENOMIC DNA]</scope>
    <source>
        <strain evidence="2">ATCC 49566 / DSM 6996 / JCM 21268 / NBRC 15278 / OCh 149</strain>
    </source>
</reference>
<gene>
    <name evidence="1" type="ordered locus">RLO149_c042670</name>
</gene>